<evidence type="ECO:0000313" key="2">
    <source>
        <dbReference type="Proteomes" id="UP001221546"/>
    </source>
</evidence>
<accession>A0ABY8J663</accession>
<dbReference type="EMBL" id="CP121646">
    <property type="protein sequence ID" value="WFU60902.1"/>
    <property type="molecule type" value="Genomic_DNA"/>
</dbReference>
<sequence length="85" mass="9271">MVNSIRKIGNTEYFAIQADGQDDWIMRPALGQRPARNAGLLLDGIAWFFNTDAGSSMISRVANSSIGCKRPGRAATTERTRATII</sequence>
<keyword evidence="2" id="KW-1185">Reference proteome</keyword>
<dbReference type="RefSeq" id="WP_141342094.1">
    <property type="nucleotide sequence ID" value="NZ_CP121646.1"/>
</dbReference>
<name>A0ABY8J663_9BRAD</name>
<proteinExistence type="predicted"/>
<reference evidence="1 2" key="1">
    <citation type="submission" date="2023-04" db="EMBL/GenBank/DDBJ databases">
        <title>Australian commercial rhizobial inoculants.</title>
        <authorList>
            <person name="Kohlmeier M.G."/>
            <person name="O'Hara G.W."/>
            <person name="Colombi E."/>
            <person name="Ramsay J.P."/>
            <person name="Terpolilli J."/>
        </authorList>
    </citation>
    <scope>NUCLEOTIDE SEQUENCE [LARGE SCALE GENOMIC DNA]</scope>
    <source>
        <strain evidence="1 2">CB627</strain>
    </source>
</reference>
<organism evidence="1 2">
    <name type="scientific">Bradyrhizobium brasilense</name>
    <dbReference type="NCBI Taxonomy" id="1419277"/>
    <lineage>
        <taxon>Bacteria</taxon>
        <taxon>Pseudomonadati</taxon>
        <taxon>Pseudomonadota</taxon>
        <taxon>Alphaproteobacteria</taxon>
        <taxon>Hyphomicrobiales</taxon>
        <taxon>Nitrobacteraceae</taxon>
        <taxon>Bradyrhizobium</taxon>
    </lineage>
</organism>
<gene>
    <name evidence="1" type="ORF">QA636_25535</name>
</gene>
<evidence type="ECO:0000313" key="1">
    <source>
        <dbReference type="EMBL" id="WFU60902.1"/>
    </source>
</evidence>
<dbReference type="Proteomes" id="UP001221546">
    <property type="component" value="Chromosome"/>
</dbReference>
<protein>
    <submittedName>
        <fullName evidence="1">Uncharacterized protein</fullName>
    </submittedName>
</protein>